<protein>
    <submittedName>
        <fullName evidence="1">Uncharacterized protein</fullName>
    </submittedName>
</protein>
<proteinExistence type="predicted"/>
<dbReference type="RefSeq" id="WP_004645343.1">
    <property type="nucleotide sequence ID" value="NZ_KI530561.1"/>
</dbReference>
<keyword evidence="2" id="KW-1185">Reference proteome</keyword>
<accession>A0ABP2ZKE5</accession>
<sequence length="225" mass="25879">MKKRNKKYNPNKLGQIRVSKEAQFRANWKACDVLYEFQMDFVVEHVNKAINDYAEENNLPDDAYVPAHVTIGAYEEQDLIIALKQQLIKTPESWEIGIDSHFYNLETDEMLTVPFALTLPPMTHAELMGGCSAKVHFVDGIKTVMGEWEGLQKEMIKNWEKQGIPEGFELTQSQVRMIAQAHFKDFLSYCQFQSYLSLRDAGKLIASLKKEENQWSLVNKRGKAA</sequence>
<dbReference type="Proteomes" id="UP000018465">
    <property type="component" value="Unassembled WGS sequence"/>
</dbReference>
<reference evidence="1 2" key="1">
    <citation type="submission" date="2013-10" db="EMBL/GenBank/DDBJ databases">
        <title>The Genome Sequence of Acinetobacter lwoffii NIPH 512.</title>
        <authorList>
            <consortium name="The Broad Institute Genomics Platform"/>
            <consortium name="The Broad Institute Genome Sequencing Center for Infectious Disease"/>
            <person name="Cerqueira G."/>
            <person name="Feldgarden M."/>
            <person name="Courvalin P."/>
            <person name="Grillot-Courvalin C."/>
            <person name="Clermont D."/>
            <person name="Rocha E."/>
            <person name="Yoon E.-J."/>
            <person name="Nemec A."/>
            <person name="Young S.K."/>
            <person name="Zeng Q."/>
            <person name="Gargeya S."/>
            <person name="Fitzgerald M."/>
            <person name="Abouelleil A."/>
            <person name="Alvarado L."/>
            <person name="Berlin A.M."/>
            <person name="Chapman S.B."/>
            <person name="Gainer-Dewar J."/>
            <person name="Goldberg J."/>
            <person name="Gnerre S."/>
            <person name="Griggs A."/>
            <person name="Gujja S."/>
            <person name="Hansen M."/>
            <person name="Howarth C."/>
            <person name="Imamovic A."/>
            <person name="Ireland A."/>
            <person name="Larimer J."/>
            <person name="McCowan C."/>
            <person name="Murphy C."/>
            <person name="Pearson M."/>
            <person name="Poon T.W."/>
            <person name="Priest M."/>
            <person name="Roberts A."/>
            <person name="Saif S."/>
            <person name="Shea T."/>
            <person name="Sykes S."/>
            <person name="Wortman J."/>
            <person name="Nusbaum C."/>
            <person name="Birren B."/>
        </authorList>
    </citation>
    <scope>NUCLEOTIDE SEQUENCE [LARGE SCALE GENOMIC DNA]</scope>
    <source>
        <strain evidence="1 2">NIPH 512</strain>
    </source>
</reference>
<gene>
    <name evidence="1" type="ORF">P800_01242</name>
</gene>
<evidence type="ECO:0000313" key="2">
    <source>
        <dbReference type="Proteomes" id="UP000018465"/>
    </source>
</evidence>
<comment type="caution">
    <text evidence="1">The sequence shown here is derived from an EMBL/GenBank/DDBJ whole genome shotgun (WGS) entry which is preliminary data.</text>
</comment>
<name>A0ABP2ZKE5_ACILW</name>
<organism evidence="1 2">
    <name type="scientific">Acinetobacter lwoffii NCTC 5866 = CIP 64.10 = NIPH 512</name>
    <dbReference type="NCBI Taxonomy" id="981327"/>
    <lineage>
        <taxon>Bacteria</taxon>
        <taxon>Pseudomonadati</taxon>
        <taxon>Pseudomonadota</taxon>
        <taxon>Gammaproteobacteria</taxon>
        <taxon>Moraxellales</taxon>
        <taxon>Moraxellaceae</taxon>
        <taxon>Acinetobacter</taxon>
    </lineage>
</organism>
<evidence type="ECO:0000313" key="1">
    <source>
        <dbReference type="EMBL" id="ESJ96418.1"/>
    </source>
</evidence>
<dbReference type="EMBL" id="AYHO01000002">
    <property type="protein sequence ID" value="ESJ96418.1"/>
    <property type="molecule type" value="Genomic_DNA"/>
</dbReference>